<dbReference type="AlphaFoldDB" id="A0A2R4VUE7"/>
<evidence type="ECO:0000313" key="3">
    <source>
        <dbReference type="Proteomes" id="UP000077405"/>
    </source>
</evidence>
<dbReference type="InterPro" id="IPR001296">
    <property type="entry name" value="Glyco_trans_1"/>
</dbReference>
<reference evidence="2 3" key="1">
    <citation type="submission" date="2018-04" db="EMBL/GenBank/DDBJ databases">
        <title>Complete genome sequence of the nitrogen-fixing bacterium Azospirillum humicireducens type strain SgZ-5.</title>
        <authorList>
            <person name="Yu Z."/>
        </authorList>
    </citation>
    <scope>NUCLEOTIDE SEQUENCE [LARGE SCALE GENOMIC DNA]</scope>
    <source>
        <strain evidence="2 3">SgZ-5</strain>
        <plasmid evidence="2 3">pYZ4</plasmid>
    </source>
</reference>
<evidence type="ECO:0000313" key="2">
    <source>
        <dbReference type="EMBL" id="AWB08052.1"/>
    </source>
</evidence>
<keyword evidence="3" id="KW-1185">Reference proteome</keyword>
<protein>
    <recommendedName>
        <fullName evidence="1">Glycosyl transferase family 1 domain-containing protein</fullName>
    </recommendedName>
</protein>
<geneLocation type="plasmid" evidence="2 3">
    <name>pYZ4</name>
</geneLocation>
<accession>A0A2R4VUE7</accession>
<dbReference type="Proteomes" id="UP000077405">
    <property type="component" value="Plasmid pYZ4"/>
</dbReference>
<dbReference type="KEGG" id="ahu:A6A40_23690"/>
<dbReference type="CDD" id="cd03801">
    <property type="entry name" value="GT4_PimA-like"/>
    <property type="match status" value="1"/>
</dbReference>
<gene>
    <name evidence="2" type="ORF">A6A40_23690</name>
</gene>
<dbReference type="SUPFAM" id="SSF53756">
    <property type="entry name" value="UDP-Glycosyltransferase/glycogen phosphorylase"/>
    <property type="match status" value="1"/>
</dbReference>
<sequence length="756" mass="81967">MNFVDVYIDGQLIGVHPCNSYHEALSHLPGRNGHVLFSLPTPEAVLSERGAVVDVRIHGTGTSLSGSPIRTNWRRAVIDTALSAVSGPKARLCRTAIVETLNGTRRLAGMPVPAAALRPSPWLHGGRSDVPEYFAHQLHRLNAASSFHLDDDDDLAAFLAAYGERFGIGSQALVPVGTEQARRLAEGYPTADGLFASRLFRAYAAARQDAEAEDGEGKGWAARPAAWRIYDFAQWALGEVRLPASVLAPEQVALLNAPGPAAATALPLTNFYTEAYRRDEALAAGCSLSNPQDLFVILLAVTLWLIRWNQDEIFVTEDVRQLLRSPVEHDGQRLEGLGYFCQRLGIPDGGAITLDSLKALQAARPPASQPIPAADRPAGVNIFGYLNGLTAIGQNAWISRAAIAAAGYEVRMPALARSSLSDARQRDSRPPLPINLIHFGLIGAPTDMLNHGFDRFDGAYNIGLLVWETSALPPSARLTLDLLDEIWTPSSYCAAVFRQHFAGPVEVVPHAVDAAFVPSGIPRPGPPGSDAPFRFYFCFDEMSWCTRKNPAGVVDAFLRAFPAGDEPVELVVKLRHSGGSGVATSHAIPSASHRREIGRFRRLAAQDARIRLLGGDYHTADMAALMQGCDCYVSLHRAEGFGYTMAEAMMCGKPVIASRYSGNLDYMDEGCAFLVSGTERYMANDEYIDVPPGSRWFEPDLDDAAAAMCRVFRDGKERTRRAAAAAGRAGRDLSPEAVSRLYGERVRVALQRLSSR</sequence>
<proteinExistence type="predicted"/>
<dbReference type="GO" id="GO:0016757">
    <property type="term" value="F:glycosyltransferase activity"/>
    <property type="evidence" value="ECO:0007669"/>
    <property type="project" value="InterPro"/>
</dbReference>
<name>A0A2R4VUE7_9PROT</name>
<keyword evidence="2" id="KW-0614">Plasmid</keyword>
<dbReference type="PANTHER" id="PTHR46656">
    <property type="entry name" value="PUTATIVE-RELATED"/>
    <property type="match status" value="1"/>
</dbReference>
<evidence type="ECO:0000259" key="1">
    <source>
        <dbReference type="Pfam" id="PF00534"/>
    </source>
</evidence>
<feature type="domain" description="Glycosyl transferase family 1" evidence="1">
    <location>
        <begin position="609"/>
        <end position="671"/>
    </location>
</feature>
<dbReference type="EMBL" id="CP028905">
    <property type="protein sequence ID" value="AWB08052.1"/>
    <property type="molecule type" value="Genomic_DNA"/>
</dbReference>
<dbReference type="Pfam" id="PF00534">
    <property type="entry name" value="Glycos_transf_1"/>
    <property type="match status" value="1"/>
</dbReference>
<dbReference type="Gene3D" id="3.40.50.2000">
    <property type="entry name" value="Glycogen Phosphorylase B"/>
    <property type="match status" value="1"/>
</dbReference>
<organism evidence="2 3">
    <name type="scientific">Azospirillum humicireducens</name>
    <dbReference type="NCBI Taxonomy" id="1226968"/>
    <lineage>
        <taxon>Bacteria</taxon>
        <taxon>Pseudomonadati</taxon>
        <taxon>Pseudomonadota</taxon>
        <taxon>Alphaproteobacteria</taxon>
        <taxon>Rhodospirillales</taxon>
        <taxon>Azospirillaceae</taxon>
        <taxon>Azospirillum</taxon>
    </lineage>
</organism>
<dbReference type="PANTHER" id="PTHR46656:SF3">
    <property type="entry name" value="PUTATIVE-RELATED"/>
    <property type="match status" value="1"/>
</dbReference>